<gene>
    <name evidence="6" type="primary">CCSER2</name>
</gene>
<name>A0ABM1L8C3_GEKJA</name>
<keyword evidence="5" id="KW-1185">Reference proteome</keyword>
<dbReference type="Proteomes" id="UP000694871">
    <property type="component" value="Unplaced"/>
</dbReference>
<sequence>MEEKNPVRTSLVSRLPKYGTKPAGSFLQTVPNGTALNLSGNTQSIDKNFSKHNGTLRMSSFSFNWRKANKYQLGAQISSESSSSHNSNERLTDSEKCPQSQGAVGKEVLRKGLHSASSQTGKQSNMFVSSAEELSQKSLPGQPRSAKFTKSSLLGRTLYSGLNVPKSHLNGICGIQATVGLQRNRGNSTTVRSSSGESLSKSTDNVESSCEKMVRSQSFSYSIQNSLLPPASLTRSHSFNRAVDLTRPYQNQHLAIRTSQRSNLLSRNARQLEIPNGNESLKYGFPRSSTTLGSSGLKKPPLPNGSGDAPSLKFRTGRPSLLKPSNQHLGRRIPVDGSSNNDAEKCLEKDSLIAINIRGGTSAKGAQNSERPEASDAVCNLVEDGHKVICTDGDVDEISISSLSSSDKNDLSEDFSDDFVDLDYRNRTFQIQEEAVSVQELECGNEIPLDRLLSLKENERSNCNSDEWLDIHVSVDDKSESAKLPSGNNVISSDMDYRAGSSFELSPSDSSDGTYMWDEEGLEPIGNVHPCGSYESSEMNSIDILNNLDSCDLEDDDLMLDVDLPEDVPCDNVDCENMNRYDRPERNIRQQKEGLWKRTPQRWTTQDHYHLGHTDHYHHGRNDLNRTSNYLDPPPVGHLEGYGAPCLYPPFMGLPPNTVMLDEMTLRHMVQDCTTVKAQLLKMKRILNQNDENVSLHNITLSLPPSPDPQEPEPVYKTDDLLSEITQLKEDLKKKDETIRRLEHRLSVRCNCKKDSQKSEVAECMYADKYTQTASRKSAPQVLQPSSHLPRFTDLAQGKLIRTSHIAAHSEHPSQDQQRKRGHGYQNAANGSSSARGLNEPSTLSTKLKKPEENVHSVKNVSAREETGELPGRKMSMPQPHPSSLQSSTQLNTQEVQAKLIPKKHRLRINQASPPKTSKLTKPPNQNDLVPPSATVAAASPEDCSAPKEPEPLPPSGPTQLQSESSQMNLNNKDQRTSKLRPPTVSFRHRQMTNPKLPVSPEPQNTWSKATCSKPPVQAKENMQNHSSSVHSGDSGASSWHSRLPKPKTY</sequence>
<dbReference type="PANTHER" id="PTHR22461:SF2">
    <property type="entry name" value="SERINE-RICH COILED-COIL DOMAIN-CONTAINING PROTEIN 2"/>
    <property type="match status" value="1"/>
</dbReference>
<evidence type="ECO:0000256" key="4">
    <source>
        <dbReference type="SAM" id="MobiDB-lite"/>
    </source>
</evidence>
<proteinExistence type="inferred from homology"/>
<dbReference type="RefSeq" id="XP_015282210.1">
    <property type="nucleotide sequence ID" value="XM_015426724.1"/>
</dbReference>
<dbReference type="PANTHER" id="PTHR22461">
    <property type="entry name" value="SERINE-RICH COILED-COIL DOMAIN-CONTAINING PROTEIN 2-RELATED"/>
    <property type="match status" value="1"/>
</dbReference>
<dbReference type="InterPro" id="IPR029627">
    <property type="entry name" value="CCSER"/>
</dbReference>
<feature type="compositionally biased region" description="Basic and acidic residues" evidence="4">
    <location>
        <begin position="808"/>
        <end position="819"/>
    </location>
</feature>
<feature type="region of interest" description="Disordered" evidence="4">
    <location>
        <begin position="76"/>
        <end position="147"/>
    </location>
</feature>
<protein>
    <submittedName>
        <fullName evidence="6">Serine-rich coiled-coil domain-containing protein 2 isoform X1</fullName>
    </submittedName>
</protein>
<feature type="compositionally biased region" description="Low complexity" evidence="4">
    <location>
        <begin position="913"/>
        <end position="941"/>
    </location>
</feature>
<feature type="compositionally biased region" description="Polar residues" evidence="4">
    <location>
        <begin position="959"/>
        <end position="972"/>
    </location>
</feature>
<feature type="compositionally biased region" description="Polar residues" evidence="4">
    <location>
        <begin position="827"/>
        <end position="846"/>
    </location>
</feature>
<evidence type="ECO:0000256" key="1">
    <source>
        <dbReference type="ARBA" id="ARBA00010949"/>
    </source>
</evidence>
<feature type="compositionally biased region" description="Low complexity" evidence="4">
    <location>
        <begin position="1026"/>
        <end position="1039"/>
    </location>
</feature>
<feature type="compositionally biased region" description="Basic and acidic residues" evidence="4">
    <location>
        <begin position="87"/>
        <end position="96"/>
    </location>
</feature>
<feature type="region of interest" description="Disordered" evidence="4">
    <location>
        <begin position="808"/>
        <end position="1050"/>
    </location>
</feature>
<comment type="similarity">
    <text evidence="1">Belongs to the CCSER family.</text>
</comment>
<feature type="compositionally biased region" description="Polar residues" evidence="4">
    <location>
        <begin position="115"/>
        <end position="139"/>
    </location>
</feature>
<evidence type="ECO:0000313" key="5">
    <source>
        <dbReference type="Proteomes" id="UP000694871"/>
    </source>
</evidence>
<feature type="compositionally biased region" description="Low complexity" evidence="4">
    <location>
        <begin position="883"/>
        <end position="894"/>
    </location>
</feature>
<feature type="region of interest" description="Disordered" evidence="4">
    <location>
        <begin position="273"/>
        <end position="341"/>
    </location>
</feature>
<evidence type="ECO:0000256" key="2">
    <source>
        <dbReference type="ARBA" id="ARBA00023054"/>
    </source>
</evidence>
<evidence type="ECO:0000313" key="6">
    <source>
        <dbReference type="RefSeq" id="XP_015282210.1"/>
    </source>
</evidence>
<feature type="compositionally biased region" description="Polar residues" evidence="4">
    <location>
        <begin position="1002"/>
        <end position="1011"/>
    </location>
</feature>
<feature type="compositionally biased region" description="Basic and acidic residues" evidence="4">
    <location>
        <begin position="849"/>
        <end position="867"/>
    </location>
</feature>
<keyword evidence="2 3" id="KW-0175">Coiled coil</keyword>
<organism evidence="5 6">
    <name type="scientific">Gekko japonicus</name>
    <name type="common">Schlegel's Japanese gecko</name>
    <dbReference type="NCBI Taxonomy" id="146911"/>
    <lineage>
        <taxon>Eukaryota</taxon>
        <taxon>Metazoa</taxon>
        <taxon>Chordata</taxon>
        <taxon>Craniata</taxon>
        <taxon>Vertebrata</taxon>
        <taxon>Euteleostomi</taxon>
        <taxon>Lepidosauria</taxon>
        <taxon>Squamata</taxon>
        <taxon>Bifurcata</taxon>
        <taxon>Gekkota</taxon>
        <taxon>Gekkonidae</taxon>
        <taxon>Gekkoninae</taxon>
        <taxon>Gekko</taxon>
    </lineage>
</organism>
<feature type="region of interest" description="Disordered" evidence="4">
    <location>
        <begin position="185"/>
        <end position="207"/>
    </location>
</feature>
<evidence type="ECO:0000256" key="3">
    <source>
        <dbReference type="SAM" id="Coils"/>
    </source>
</evidence>
<feature type="coiled-coil region" evidence="3">
    <location>
        <begin position="718"/>
        <end position="745"/>
    </location>
</feature>
<reference evidence="6" key="1">
    <citation type="submission" date="2025-08" db="UniProtKB">
        <authorList>
            <consortium name="RefSeq"/>
        </authorList>
    </citation>
    <scope>IDENTIFICATION</scope>
</reference>
<dbReference type="GeneID" id="107123472"/>
<accession>A0ABM1L8C3</accession>